<dbReference type="InterPro" id="IPR036188">
    <property type="entry name" value="FAD/NAD-bd_sf"/>
</dbReference>
<evidence type="ECO:0000313" key="3">
    <source>
        <dbReference type="Proteomes" id="UP000503129"/>
    </source>
</evidence>
<dbReference type="SUPFAM" id="SSF54373">
    <property type="entry name" value="FAD-linked reductases, C-terminal domain"/>
    <property type="match status" value="1"/>
</dbReference>
<dbReference type="SUPFAM" id="SSF51905">
    <property type="entry name" value="FAD/NAD(P)-binding domain"/>
    <property type="match status" value="1"/>
</dbReference>
<accession>A0A856MGA8</accession>
<dbReference type="PANTHER" id="PTHR10742">
    <property type="entry name" value="FLAVIN MONOAMINE OXIDASE"/>
    <property type="match status" value="1"/>
</dbReference>
<keyword evidence="3" id="KW-1185">Reference proteome</keyword>
<dbReference type="PANTHER" id="PTHR10742:SF342">
    <property type="entry name" value="AMINE OXIDASE"/>
    <property type="match status" value="1"/>
</dbReference>
<protein>
    <submittedName>
        <fullName evidence="2">Monoamine oxidase</fullName>
    </submittedName>
</protein>
<feature type="domain" description="Amine oxidase" evidence="1">
    <location>
        <begin position="28"/>
        <end position="478"/>
    </location>
</feature>
<organism evidence="2 3">
    <name type="scientific">Brasilonema sennae CENA114</name>
    <dbReference type="NCBI Taxonomy" id="415709"/>
    <lineage>
        <taxon>Bacteria</taxon>
        <taxon>Bacillati</taxon>
        <taxon>Cyanobacteriota</taxon>
        <taxon>Cyanophyceae</taxon>
        <taxon>Nostocales</taxon>
        <taxon>Scytonemataceae</taxon>
        <taxon>Brasilonema</taxon>
        <taxon>Bromeliae group (in: Brasilonema)</taxon>
    </lineage>
</organism>
<sequence>MDTTTMLDMCKLANFPESKHITILGAGIAGLVAAYELERLGHQVDIMEASPRIGGRVWTHRFGNEPEAPYAELGAMRIPSEHKYTLHYVSQMGLDDKLCKFVTVFEEQNAFMNIQGKIFRMKDAPRLFQERYQGIYTDNRYSEKTQLFAAWLKTIIDTISPGNLRESLEQDLKSHLMDELERLNLEPYFSEDGETIDLQGFIKDNPSFRARCSKALDMFLGDILVETSHDLLQLKGGMDQLIQRLVSSIKANIQCNQQVVGLRVRQEHVEVDYLVNGQLHTRHCDYVLCTIPFSVLRKIELSGFDDRKLESIHNTIYCPATKVAFHTQQAFWEKQGIKGGASFSGDGVRQTYYPSVKFNPERGSTMLASYTIGDDAQRLGMMSGQERHAYVKNVVSKVHPELQTPGMVLDVASIAWGNYEWSAGGCTVHWSDDMSDESNYTISYLEAARPQNTLFFAGEHCSKYPAWLQGSIESALEALYDIISHRQLKKSTTQHPVTKKTNVKTLQNNQHLEYPAA</sequence>
<dbReference type="Gene3D" id="3.50.50.60">
    <property type="entry name" value="FAD/NAD(P)-binding domain"/>
    <property type="match status" value="1"/>
</dbReference>
<gene>
    <name evidence="2" type="ORF">DP114_13210</name>
</gene>
<dbReference type="GO" id="GO:0009063">
    <property type="term" value="P:amino acid catabolic process"/>
    <property type="evidence" value="ECO:0007669"/>
    <property type="project" value="TreeGrafter"/>
</dbReference>
<dbReference type="RefSeq" id="WP_169264474.1">
    <property type="nucleotide sequence ID" value="NZ_CAWOXK010000001.1"/>
</dbReference>
<dbReference type="GO" id="GO:0001716">
    <property type="term" value="F:L-amino-acid oxidase activity"/>
    <property type="evidence" value="ECO:0007669"/>
    <property type="project" value="TreeGrafter"/>
</dbReference>
<evidence type="ECO:0000259" key="1">
    <source>
        <dbReference type="Pfam" id="PF01593"/>
    </source>
</evidence>
<dbReference type="EMBL" id="CP030118">
    <property type="protein sequence ID" value="QDL08721.1"/>
    <property type="molecule type" value="Genomic_DNA"/>
</dbReference>
<evidence type="ECO:0000313" key="2">
    <source>
        <dbReference type="EMBL" id="QDL08721.1"/>
    </source>
</evidence>
<dbReference type="Pfam" id="PF01593">
    <property type="entry name" value="Amino_oxidase"/>
    <property type="match status" value="1"/>
</dbReference>
<proteinExistence type="predicted"/>
<dbReference type="Proteomes" id="UP000503129">
    <property type="component" value="Chromosome"/>
</dbReference>
<reference evidence="2 3" key="1">
    <citation type="submission" date="2018-06" db="EMBL/GenBank/DDBJ databases">
        <title>Comparative genomics of Brasilonema spp. strains.</title>
        <authorList>
            <person name="Alvarenga D.O."/>
            <person name="Fiore M.F."/>
            <person name="Varani A.M."/>
        </authorList>
    </citation>
    <scope>NUCLEOTIDE SEQUENCE [LARGE SCALE GENOMIC DNA]</scope>
    <source>
        <strain evidence="2 3">CENA114</strain>
    </source>
</reference>
<dbReference type="InterPro" id="IPR050281">
    <property type="entry name" value="Flavin_monoamine_oxidase"/>
</dbReference>
<dbReference type="Gene3D" id="1.20.1440.240">
    <property type="match status" value="1"/>
</dbReference>
<dbReference type="KEGG" id="bsen:DP114_13210"/>
<name>A0A856MGA8_9CYAN</name>
<dbReference type="AlphaFoldDB" id="A0A856MGA8"/>
<dbReference type="InterPro" id="IPR002937">
    <property type="entry name" value="Amino_oxidase"/>
</dbReference>
<dbReference type="Gene3D" id="3.90.660.10">
    <property type="match status" value="1"/>
</dbReference>